<dbReference type="SMART" id="SM00100">
    <property type="entry name" value="cNMP"/>
    <property type="match status" value="1"/>
</dbReference>
<dbReference type="GO" id="GO:0005829">
    <property type="term" value="C:cytosol"/>
    <property type="evidence" value="ECO:0007669"/>
    <property type="project" value="TreeGrafter"/>
</dbReference>
<feature type="domain" description="Cyclic nucleotide-binding" evidence="4">
    <location>
        <begin position="22"/>
        <end position="131"/>
    </location>
</feature>
<dbReference type="InterPro" id="IPR050397">
    <property type="entry name" value="Env_Response_Regulators"/>
</dbReference>
<dbReference type="OrthoDB" id="9776746at2"/>
<dbReference type="GO" id="GO:0003677">
    <property type="term" value="F:DNA binding"/>
    <property type="evidence" value="ECO:0007669"/>
    <property type="project" value="UniProtKB-KW"/>
</dbReference>
<evidence type="ECO:0008006" key="8">
    <source>
        <dbReference type="Google" id="ProtNLM"/>
    </source>
</evidence>
<dbReference type="Gene3D" id="1.10.10.10">
    <property type="entry name" value="Winged helix-like DNA-binding domain superfamily/Winged helix DNA-binding domain"/>
    <property type="match status" value="1"/>
</dbReference>
<dbReference type="InterPro" id="IPR012318">
    <property type="entry name" value="HTH_CRP"/>
</dbReference>
<dbReference type="InterPro" id="IPR036390">
    <property type="entry name" value="WH_DNA-bd_sf"/>
</dbReference>
<dbReference type="InterPro" id="IPR036388">
    <property type="entry name" value="WH-like_DNA-bd_sf"/>
</dbReference>
<evidence type="ECO:0000256" key="3">
    <source>
        <dbReference type="ARBA" id="ARBA00023163"/>
    </source>
</evidence>
<keyword evidence="1" id="KW-0805">Transcription regulation</keyword>
<dbReference type="PROSITE" id="PS50042">
    <property type="entry name" value="CNMP_BINDING_3"/>
    <property type="match status" value="1"/>
</dbReference>
<dbReference type="AlphaFoldDB" id="A0A376A9N9"/>
<protein>
    <recommendedName>
        <fullName evidence="8">HTH crp-type domain-containing protein</fullName>
    </recommendedName>
</protein>
<dbReference type="Proteomes" id="UP000254764">
    <property type="component" value="Unassembled WGS sequence"/>
</dbReference>
<dbReference type="Pfam" id="PF13545">
    <property type="entry name" value="HTH_Crp_2"/>
    <property type="match status" value="1"/>
</dbReference>
<accession>A0A376A9N9</accession>
<sequence length="220" mass="23738">MAGWIEQASFLSELDREARRQLEVLRPQHVPDRTTLFRPGDQAEAFVILLSGRIGVYLTGRGGRELLLYAVTPGETCVQTTLGVLGGAAYTGEAVAESDLVAVMVPQPVFETLMAISAAFRSFVFRAFAARLSDLMFVLEQVAFVKVEKRLALALIERAAGGDVIEATHQELAAVIGTAREVVSRRLEALASKGIVANERGLIRVLDAAELARMATSPKA</sequence>
<evidence type="ECO:0000313" key="7">
    <source>
        <dbReference type="Proteomes" id="UP000254764"/>
    </source>
</evidence>
<dbReference type="SUPFAM" id="SSF46785">
    <property type="entry name" value="Winged helix' DNA-binding domain"/>
    <property type="match status" value="1"/>
</dbReference>
<evidence type="ECO:0000313" key="6">
    <source>
        <dbReference type="EMBL" id="SSC64448.1"/>
    </source>
</evidence>
<dbReference type="SUPFAM" id="SSF51206">
    <property type="entry name" value="cAMP-binding domain-like"/>
    <property type="match status" value="1"/>
</dbReference>
<dbReference type="PANTHER" id="PTHR24567:SF74">
    <property type="entry name" value="HTH-TYPE TRANSCRIPTIONAL REGULATOR ARCR"/>
    <property type="match status" value="1"/>
</dbReference>
<dbReference type="EMBL" id="UEYP01000011">
    <property type="protein sequence ID" value="SSC64448.1"/>
    <property type="molecule type" value="Genomic_DNA"/>
</dbReference>
<keyword evidence="3" id="KW-0804">Transcription</keyword>
<dbReference type="CDD" id="cd00038">
    <property type="entry name" value="CAP_ED"/>
    <property type="match status" value="1"/>
</dbReference>
<reference evidence="7" key="1">
    <citation type="submission" date="2018-07" db="EMBL/GenBank/DDBJ databases">
        <authorList>
            <person name="Peiro R."/>
            <person name="Begona"/>
            <person name="Cbmso G."/>
            <person name="Lopez M."/>
            <person name="Gonzalez S."/>
        </authorList>
    </citation>
    <scope>NUCLEOTIDE SEQUENCE [LARGE SCALE GENOMIC DNA]</scope>
</reference>
<dbReference type="PANTHER" id="PTHR24567">
    <property type="entry name" value="CRP FAMILY TRANSCRIPTIONAL REGULATORY PROTEIN"/>
    <property type="match status" value="1"/>
</dbReference>
<dbReference type="STRING" id="1336235.GCA_000518785_00811"/>
<organism evidence="6 7">
    <name type="scientific">Ciceribacter selenitireducens ATCC BAA-1503</name>
    <dbReference type="NCBI Taxonomy" id="1336235"/>
    <lineage>
        <taxon>Bacteria</taxon>
        <taxon>Pseudomonadati</taxon>
        <taxon>Pseudomonadota</taxon>
        <taxon>Alphaproteobacteria</taxon>
        <taxon>Hyphomicrobiales</taxon>
        <taxon>Rhizobiaceae</taxon>
        <taxon>Ciceribacter</taxon>
    </lineage>
</organism>
<dbReference type="InterPro" id="IPR000595">
    <property type="entry name" value="cNMP-bd_dom"/>
</dbReference>
<dbReference type="RefSeq" id="WP_115671628.1">
    <property type="nucleotide sequence ID" value="NZ_UEYP01000011.1"/>
</dbReference>
<gene>
    <name evidence="6" type="ORF">RHIZ70_156</name>
</gene>
<keyword evidence="2" id="KW-0238">DNA-binding</keyword>
<evidence type="ECO:0000256" key="1">
    <source>
        <dbReference type="ARBA" id="ARBA00023015"/>
    </source>
</evidence>
<dbReference type="InterPro" id="IPR018490">
    <property type="entry name" value="cNMP-bd_dom_sf"/>
</dbReference>
<dbReference type="InterPro" id="IPR014710">
    <property type="entry name" value="RmlC-like_jellyroll"/>
</dbReference>
<dbReference type="SMART" id="SM00419">
    <property type="entry name" value="HTH_CRP"/>
    <property type="match status" value="1"/>
</dbReference>
<dbReference type="Gene3D" id="2.60.120.10">
    <property type="entry name" value="Jelly Rolls"/>
    <property type="match status" value="1"/>
</dbReference>
<feature type="domain" description="HTH crp-type" evidence="5">
    <location>
        <begin position="145"/>
        <end position="209"/>
    </location>
</feature>
<evidence type="ECO:0000259" key="4">
    <source>
        <dbReference type="PROSITE" id="PS50042"/>
    </source>
</evidence>
<proteinExistence type="predicted"/>
<keyword evidence="7" id="KW-1185">Reference proteome</keyword>
<name>A0A376A9N9_9HYPH</name>
<dbReference type="PROSITE" id="PS51063">
    <property type="entry name" value="HTH_CRP_2"/>
    <property type="match status" value="1"/>
</dbReference>
<evidence type="ECO:0000256" key="2">
    <source>
        <dbReference type="ARBA" id="ARBA00023125"/>
    </source>
</evidence>
<evidence type="ECO:0000259" key="5">
    <source>
        <dbReference type="PROSITE" id="PS51063"/>
    </source>
</evidence>
<dbReference type="Pfam" id="PF00027">
    <property type="entry name" value="cNMP_binding"/>
    <property type="match status" value="1"/>
</dbReference>
<dbReference type="GO" id="GO:0003700">
    <property type="term" value="F:DNA-binding transcription factor activity"/>
    <property type="evidence" value="ECO:0007669"/>
    <property type="project" value="TreeGrafter"/>
</dbReference>